<feature type="compositionally biased region" description="Polar residues" evidence="4">
    <location>
        <begin position="304"/>
        <end position="320"/>
    </location>
</feature>
<dbReference type="CDD" id="cd00090">
    <property type="entry name" value="HTH_ARSR"/>
    <property type="match status" value="1"/>
</dbReference>
<dbReference type="InterPro" id="IPR051081">
    <property type="entry name" value="HTH_MetalResp_TranReg"/>
</dbReference>
<feature type="compositionally biased region" description="Low complexity" evidence="4">
    <location>
        <begin position="370"/>
        <end position="385"/>
    </location>
</feature>
<dbReference type="Pfam" id="PF01022">
    <property type="entry name" value="HTH_5"/>
    <property type="match status" value="1"/>
</dbReference>
<proteinExistence type="predicted"/>
<feature type="compositionally biased region" description="Polar residues" evidence="4">
    <location>
        <begin position="691"/>
        <end position="701"/>
    </location>
</feature>
<name>A0A930KEM5_9MICC</name>
<keyword evidence="2" id="KW-0238">DNA-binding</keyword>
<dbReference type="NCBIfam" id="NF033788">
    <property type="entry name" value="HTH_metalloreg"/>
    <property type="match status" value="1"/>
</dbReference>
<feature type="region of interest" description="Disordered" evidence="4">
    <location>
        <begin position="756"/>
        <end position="827"/>
    </location>
</feature>
<feature type="compositionally biased region" description="Basic and acidic residues" evidence="4">
    <location>
        <begin position="269"/>
        <end position="282"/>
    </location>
</feature>
<reference evidence="6" key="1">
    <citation type="submission" date="2020-04" db="EMBL/GenBank/DDBJ databases">
        <title>Deep metagenomics examines the oral microbiome during advanced dental caries in children, revealing novel taxa and co-occurrences with host molecules.</title>
        <authorList>
            <person name="Baker J.L."/>
            <person name="Morton J.T."/>
            <person name="Dinis M."/>
            <person name="Alvarez R."/>
            <person name="Tran N.C."/>
            <person name="Knight R."/>
            <person name="Edlund A."/>
        </authorList>
    </citation>
    <scope>NUCLEOTIDE SEQUENCE</scope>
    <source>
        <strain evidence="6">JCVI_47_bin.4</strain>
    </source>
</reference>
<feature type="compositionally biased region" description="Basic and acidic residues" evidence="4">
    <location>
        <begin position="493"/>
        <end position="506"/>
    </location>
</feature>
<dbReference type="Gene3D" id="1.10.10.10">
    <property type="entry name" value="Winged helix-like DNA-binding domain superfamily/Winged helix DNA-binding domain"/>
    <property type="match status" value="1"/>
</dbReference>
<dbReference type="InterPro" id="IPR036390">
    <property type="entry name" value="WH_DNA-bd_sf"/>
</dbReference>
<feature type="compositionally biased region" description="Polar residues" evidence="4">
    <location>
        <begin position="360"/>
        <end position="369"/>
    </location>
</feature>
<feature type="compositionally biased region" description="Low complexity" evidence="4">
    <location>
        <begin position="328"/>
        <end position="347"/>
    </location>
</feature>
<dbReference type="GO" id="GO:0003677">
    <property type="term" value="F:DNA binding"/>
    <property type="evidence" value="ECO:0007669"/>
    <property type="project" value="UniProtKB-KW"/>
</dbReference>
<feature type="compositionally biased region" description="Low complexity" evidence="4">
    <location>
        <begin position="666"/>
        <end position="677"/>
    </location>
</feature>
<dbReference type="PRINTS" id="PR00778">
    <property type="entry name" value="HTHARSR"/>
</dbReference>
<feature type="compositionally biased region" description="Low complexity" evidence="4">
    <location>
        <begin position="598"/>
        <end position="609"/>
    </location>
</feature>
<feature type="region of interest" description="Disordered" evidence="4">
    <location>
        <begin position="116"/>
        <end position="730"/>
    </location>
</feature>
<dbReference type="InterPro" id="IPR011991">
    <property type="entry name" value="ArsR-like_HTH"/>
</dbReference>
<keyword evidence="3" id="KW-0804">Transcription</keyword>
<comment type="caution">
    <text evidence="6">The sequence shown here is derived from an EMBL/GenBank/DDBJ whole genome shotgun (WGS) entry which is preliminary data.</text>
</comment>
<sequence length="827" mass="87177">MQSDVFSVIADPTRRNIVHLLAEQTRTVGAVVEHLNMSQPTISKHLKVLREARAVTVLVEGQRRLYSLNPEVFDEITAWVADIQAIAHSTKEQRESQIKQASVIEVVDVVDVVESSDDDTAKTDKTEKPSAEAKTEKTAHAGESETDKQKQQDQDTEQRPKATGKTTEETAGEAATAHAQDVQDQDNTSDSDAPAQPVESSSVVEQPEPTPQERVSKTLSQRKRFEAFPGSTGSANAGVKPGASLSGEQDAEKASGQKDRDGQGASHEAGAHDSHAEGESSAKKKTTTAAIAKPAIFDDETRSAESSVTSGLGPKTSTKSAARIVSKPAQQAAPAASEEGTETAGTVEENEFIPMRPFTPSGSSYQEKPQQSYGYDDGIDDGQQGFSPEARGFVPRSKSQDKTAQAKPEAVKSEKTDKRVSAQKDAESSVKSTESAKAPARSARSHDTKQPHIEAQTQERTHVLDAQQPAQQSEGAKPVKPSSAESKQTSHAAKAEAQKPVKDAHKSVQTKPQKPESPSPQAQTAAKTESAQAQSVREEVSAPKPGSERAAQAHTGKPGAKTEAQTVSQEAPAQAAKPAESPIQAAASEKKPEDKPAETTATNAQTATQPGTSSTVSYGIDTAEKSTENGERAVQGTAQKKQAEKGQGSAGSPDTKEPVKPATVRSAEGTASTGAAAKTQEPEKKPAAQVEESSSTAQEPQKSGAETPAEAAPAAAQNMTQAQSEEAKAVEAKLAENAPVKSDSVTFTAVLPVVTPEMSSVQGARPQEDEEAADASDKTKSAASEKSGKNEELPYQTQTEYTSAFGTADTPKEPPRGLLSRVFGRRR</sequence>
<dbReference type="GO" id="GO:0003700">
    <property type="term" value="F:DNA-binding transcription factor activity"/>
    <property type="evidence" value="ECO:0007669"/>
    <property type="project" value="InterPro"/>
</dbReference>
<feature type="compositionally biased region" description="Basic and acidic residues" evidence="4">
    <location>
        <begin position="119"/>
        <end position="160"/>
    </location>
</feature>
<dbReference type="AlphaFoldDB" id="A0A930KEM5"/>
<feature type="domain" description="HTH arsR-type" evidence="5">
    <location>
        <begin position="1"/>
        <end position="88"/>
    </location>
</feature>
<feature type="compositionally biased region" description="Low complexity" evidence="4">
    <location>
        <begin position="705"/>
        <end position="722"/>
    </location>
</feature>
<dbReference type="SMART" id="SM00418">
    <property type="entry name" value="HTH_ARSR"/>
    <property type="match status" value="1"/>
</dbReference>
<evidence type="ECO:0000256" key="4">
    <source>
        <dbReference type="SAM" id="MobiDB-lite"/>
    </source>
</evidence>
<gene>
    <name evidence="6" type="ORF">HXO56_04230</name>
</gene>
<organism evidence="6 7">
    <name type="scientific">Rothia dentocariosa</name>
    <dbReference type="NCBI Taxonomy" id="2047"/>
    <lineage>
        <taxon>Bacteria</taxon>
        <taxon>Bacillati</taxon>
        <taxon>Actinomycetota</taxon>
        <taxon>Actinomycetes</taxon>
        <taxon>Micrococcales</taxon>
        <taxon>Micrococcaceae</taxon>
        <taxon>Rothia</taxon>
    </lineage>
</organism>
<dbReference type="Proteomes" id="UP000769484">
    <property type="component" value="Unassembled WGS sequence"/>
</dbReference>
<accession>A0A930KEM5</accession>
<protein>
    <submittedName>
        <fullName evidence="6">Metalloregulator ArsR/SmtB family transcription factor</fullName>
    </submittedName>
</protein>
<feature type="compositionally biased region" description="Basic and acidic residues" evidence="4">
    <location>
        <begin position="409"/>
        <end position="428"/>
    </location>
</feature>
<dbReference type="EMBL" id="JABZXJ010000012">
    <property type="protein sequence ID" value="MBF1649298.1"/>
    <property type="molecule type" value="Genomic_DNA"/>
</dbReference>
<dbReference type="SUPFAM" id="SSF46785">
    <property type="entry name" value="Winged helix' DNA-binding domain"/>
    <property type="match status" value="1"/>
</dbReference>
<evidence type="ECO:0000256" key="3">
    <source>
        <dbReference type="ARBA" id="ARBA00023163"/>
    </source>
</evidence>
<feature type="compositionally biased region" description="Basic and acidic residues" evidence="4">
    <location>
        <begin position="444"/>
        <end position="463"/>
    </location>
</feature>
<dbReference type="PANTHER" id="PTHR33154:SF33">
    <property type="entry name" value="TRANSCRIPTIONAL REPRESSOR SDPR"/>
    <property type="match status" value="1"/>
</dbReference>
<evidence type="ECO:0000256" key="2">
    <source>
        <dbReference type="ARBA" id="ARBA00023125"/>
    </source>
</evidence>
<dbReference type="InterPro" id="IPR036388">
    <property type="entry name" value="WH-like_DNA-bd_sf"/>
</dbReference>
<evidence type="ECO:0000256" key="1">
    <source>
        <dbReference type="ARBA" id="ARBA00023015"/>
    </source>
</evidence>
<feature type="compositionally biased region" description="Basic and acidic residues" evidence="4">
    <location>
        <begin position="622"/>
        <end position="631"/>
    </location>
</feature>
<dbReference type="PANTHER" id="PTHR33154">
    <property type="entry name" value="TRANSCRIPTIONAL REGULATOR, ARSR FAMILY"/>
    <property type="match status" value="1"/>
</dbReference>
<dbReference type="PROSITE" id="PS50987">
    <property type="entry name" value="HTH_ARSR_2"/>
    <property type="match status" value="1"/>
</dbReference>
<evidence type="ECO:0000313" key="6">
    <source>
        <dbReference type="EMBL" id="MBF1649298.1"/>
    </source>
</evidence>
<keyword evidence="1" id="KW-0805">Transcription regulation</keyword>
<feature type="compositionally biased region" description="Low complexity" evidence="4">
    <location>
        <begin position="568"/>
        <end position="581"/>
    </location>
</feature>
<evidence type="ECO:0000313" key="7">
    <source>
        <dbReference type="Proteomes" id="UP000769484"/>
    </source>
</evidence>
<feature type="compositionally biased region" description="Basic and acidic residues" evidence="4">
    <location>
        <begin position="588"/>
        <end position="597"/>
    </location>
</feature>
<feature type="compositionally biased region" description="Basic and acidic residues" evidence="4">
    <location>
        <begin position="250"/>
        <end position="262"/>
    </location>
</feature>
<feature type="compositionally biased region" description="Polar residues" evidence="4">
    <location>
        <begin position="519"/>
        <end position="535"/>
    </location>
</feature>
<dbReference type="InterPro" id="IPR001845">
    <property type="entry name" value="HTH_ArsR_DNA-bd_dom"/>
</dbReference>
<evidence type="ECO:0000259" key="5">
    <source>
        <dbReference type="PROSITE" id="PS50987"/>
    </source>
</evidence>
<feature type="compositionally biased region" description="Polar residues" evidence="4">
    <location>
        <begin position="795"/>
        <end position="805"/>
    </location>
</feature>